<dbReference type="AlphaFoldDB" id="A0AA35Y3W3"/>
<feature type="compositionally biased region" description="Basic and acidic residues" evidence="1">
    <location>
        <begin position="7"/>
        <end position="18"/>
    </location>
</feature>
<feature type="region of interest" description="Disordered" evidence="1">
    <location>
        <begin position="1"/>
        <end position="23"/>
    </location>
</feature>
<name>A0AA35Y3W3_LACSI</name>
<evidence type="ECO:0000313" key="2">
    <source>
        <dbReference type="EMBL" id="CAI9264060.1"/>
    </source>
</evidence>
<proteinExistence type="predicted"/>
<keyword evidence="3" id="KW-1185">Reference proteome</keyword>
<dbReference type="EMBL" id="OX465086">
    <property type="protein sequence ID" value="CAI9264060.1"/>
    <property type="molecule type" value="Genomic_DNA"/>
</dbReference>
<gene>
    <name evidence="2" type="ORF">LSALG_LOCUS4725</name>
</gene>
<dbReference type="Proteomes" id="UP001177003">
    <property type="component" value="Chromosome 0"/>
</dbReference>
<evidence type="ECO:0000313" key="3">
    <source>
        <dbReference type="Proteomes" id="UP001177003"/>
    </source>
</evidence>
<evidence type="ECO:0000256" key="1">
    <source>
        <dbReference type="SAM" id="MobiDB-lite"/>
    </source>
</evidence>
<sequence length="124" mass="14257">MLFQNKGEAKKPSNEEPQKNTTNDYEALVREKEAGDAQVKIKNLKDLFPPWSTEQILNEDIDNPMFYLLEPIVSFGLDNSSESQLDFMKTPKAFLFCCFDKIEKAPDSDNDVNLMLISFYLEHG</sequence>
<reference evidence="2" key="1">
    <citation type="submission" date="2023-04" db="EMBL/GenBank/DDBJ databases">
        <authorList>
            <person name="Vijverberg K."/>
            <person name="Xiong W."/>
            <person name="Schranz E."/>
        </authorList>
    </citation>
    <scope>NUCLEOTIDE SEQUENCE</scope>
</reference>
<accession>A0AA35Y3W3</accession>
<protein>
    <submittedName>
        <fullName evidence="2">Uncharacterized protein</fullName>
    </submittedName>
</protein>
<organism evidence="2 3">
    <name type="scientific">Lactuca saligna</name>
    <name type="common">Willowleaf lettuce</name>
    <dbReference type="NCBI Taxonomy" id="75948"/>
    <lineage>
        <taxon>Eukaryota</taxon>
        <taxon>Viridiplantae</taxon>
        <taxon>Streptophyta</taxon>
        <taxon>Embryophyta</taxon>
        <taxon>Tracheophyta</taxon>
        <taxon>Spermatophyta</taxon>
        <taxon>Magnoliopsida</taxon>
        <taxon>eudicotyledons</taxon>
        <taxon>Gunneridae</taxon>
        <taxon>Pentapetalae</taxon>
        <taxon>asterids</taxon>
        <taxon>campanulids</taxon>
        <taxon>Asterales</taxon>
        <taxon>Asteraceae</taxon>
        <taxon>Cichorioideae</taxon>
        <taxon>Cichorieae</taxon>
        <taxon>Lactucinae</taxon>
        <taxon>Lactuca</taxon>
    </lineage>
</organism>